<dbReference type="Gene3D" id="3.40.50.2000">
    <property type="entry name" value="Glycogen Phosphorylase B"/>
    <property type="match status" value="2"/>
</dbReference>
<keyword evidence="4" id="KW-1185">Reference proteome</keyword>
<keyword evidence="2 3" id="KW-0808">Transferase</keyword>
<organism evidence="3 4">
    <name type="scientific">Brachyspira suanatina</name>
    <dbReference type="NCBI Taxonomy" id="381802"/>
    <lineage>
        <taxon>Bacteria</taxon>
        <taxon>Pseudomonadati</taxon>
        <taxon>Spirochaetota</taxon>
        <taxon>Spirochaetia</taxon>
        <taxon>Brachyspirales</taxon>
        <taxon>Brachyspiraceae</taxon>
        <taxon>Brachyspira</taxon>
    </lineage>
</organism>
<dbReference type="Proteomes" id="UP000043763">
    <property type="component" value="Unassembled WGS sequence"/>
</dbReference>
<sequence length="347" mass="40222">MKILLIKQTSLGDVLHMTPVIRALKKWKPDCTIDVVTDKRALGILENNPYINKLYVLDIYKYETEIFKSPLLFFSTIREFFSHIKEVRKEHYDIAMDLQGLERSVIFLYLCHSKKKYAKGKWLGLKSNYYKDINAIVGLLSFLKFIDCPDDGTDLDYFLPKNIDIDFAERIKDIKYSINSNFDIDNEYIVFSPFSRWDTKDLSVNKSREIIKEIQKLKDIQIIVSATSDYDKECSEIVKGFDNVLNTSGLFNLPQLAYLIRNSKGMITVDSFPMHTGCAFQKPLIAIFGPTSEVRVGPIAKNSETIRVENLECARCYKRKNCPNNHICIENIDAEILAKRFIEKLQY</sequence>
<dbReference type="CDD" id="cd03789">
    <property type="entry name" value="GT9_LPS_heptosyltransferase"/>
    <property type="match status" value="1"/>
</dbReference>
<dbReference type="InterPro" id="IPR051199">
    <property type="entry name" value="LPS_LOS_Heptosyltrfase"/>
</dbReference>
<dbReference type="EMBL" id="CVLB01000001">
    <property type="protein sequence ID" value="CRF33299.1"/>
    <property type="molecule type" value="Genomic_DNA"/>
</dbReference>
<reference evidence="4" key="1">
    <citation type="submission" date="2015-04" db="EMBL/GenBank/DDBJ databases">
        <authorList>
            <person name="Mushtaq Mamoona"/>
        </authorList>
    </citation>
    <scope>NUCLEOTIDE SEQUENCE [LARGE SCALE GENOMIC DNA]</scope>
    <source>
        <strain evidence="4">AN4859/03</strain>
    </source>
</reference>
<evidence type="ECO:0000313" key="4">
    <source>
        <dbReference type="Proteomes" id="UP000043763"/>
    </source>
</evidence>
<dbReference type="PANTHER" id="PTHR30160">
    <property type="entry name" value="TETRAACYLDISACCHARIDE 4'-KINASE-RELATED"/>
    <property type="match status" value="1"/>
</dbReference>
<dbReference type="PANTHER" id="PTHR30160:SF1">
    <property type="entry name" value="LIPOPOLYSACCHARIDE 1,2-N-ACETYLGLUCOSAMINETRANSFERASE-RELATED"/>
    <property type="match status" value="1"/>
</dbReference>
<dbReference type="Pfam" id="PF01075">
    <property type="entry name" value="Glyco_transf_9"/>
    <property type="match status" value="1"/>
</dbReference>
<proteinExistence type="predicted"/>
<dbReference type="OrthoDB" id="9760688at2"/>
<protein>
    <submittedName>
        <fullName evidence="3">Lipopolysaccharide heptosyltransferase</fullName>
    </submittedName>
</protein>
<dbReference type="GO" id="GO:0008713">
    <property type="term" value="F:ADP-heptose-lipopolysaccharide heptosyltransferase activity"/>
    <property type="evidence" value="ECO:0007669"/>
    <property type="project" value="TreeGrafter"/>
</dbReference>
<gene>
    <name evidence="3" type="ORF">BRSU_1357</name>
</gene>
<evidence type="ECO:0000256" key="1">
    <source>
        <dbReference type="ARBA" id="ARBA00022676"/>
    </source>
</evidence>
<accession>A0A0G4K6Q7</accession>
<name>A0A0G4K6Q7_9SPIR</name>
<dbReference type="RefSeq" id="WP_048594507.1">
    <property type="nucleotide sequence ID" value="NZ_CVLB01000001.1"/>
</dbReference>
<dbReference type="GO" id="GO:0009244">
    <property type="term" value="P:lipopolysaccharide core region biosynthetic process"/>
    <property type="evidence" value="ECO:0007669"/>
    <property type="project" value="TreeGrafter"/>
</dbReference>
<dbReference type="SUPFAM" id="SSF53756">
    <property type="entry name" value="UDP-Glycosyltransferase/glycogen phosphorylase"/>
    <property type="match status" value="1"/>
</dbReference>
<dbReference type="GO" id="GO:0005829">
    <property type="term" value="C:cytosol"/>
    <property type="evidence" value="ECO:0007669"/>
    <property type="project" value="TreeGrafter"/>
</dbReference>
<dbReference type="InterPro" id="IPR002201">
    <property type="entry name" value="Glyco_trans_9"/>
</dbReference>
<dbReference type="AlphaFoldDB" id="A0A0G4K6Q7"/>
<keyword evidence="1" id="KW-0328">Glycosyltransferase</keyword>
<evidence type="ECO:0000313" key="3">
    <source>
        <dbReference type="EMBL" id="CRF33299.1"/>
    </source>
</evidence>
<evidence type="ECO:0000256" key="2">
    <source>
        <dbReference type="ARBA" id="ARBA00022679"/>
    </source>
</evidence>